<comment type="caution">
    <text evidence="2">The sequence shown here is derived from an EMBL/GenBank/DDBJ whole genome shotgun (WGS) entry which is preliminary data.</text>
</comment>
<reference evidence="2" key="1">
    <citation type="submission" date="2021-05" db="EMBL/GenBank/DDBJ databases">
        <authorList>
            <person name="Pietrasiak N."/>
            <person name="Ward R."/>
            <person name="Stajich J.E."/>
            <person name="Kurbessoian T."/>
        </authorList>
    </citation>
    <scope>NUCLEOTIDE SEQUENCE</scope>
    <source>
        <strain evidence="2">UHER 2000/2452</strain>
    </source>
</reference>
<keyword evidence="1" id="KW-0472">Membrane</keyword>
<feature type="transmembrane region" description="Helical" evidence="1">
    <location>
        <begin position="14"/>
        <end position="33"/>
    </location>
</feature>
<proteinExistence type="predicted"/>
<sequence length="212" mass="23699">MDLNSPMKLEIRDFFYAISLVISAISLFISGYWNSLRGAKFIAVAPRFAIYLYVADRQDFLILPITIANIGAQIGVVDSLYLKVSKSAYENEPIFYAISDGEGLEEFFKHIPLAGMSYEIPFTEPSLKDLPRPFVLKPGESQTKYLSFIAPSDWVLSLSISKFAVYGDISGKKKPQKILEQELKIQNLPATTSFAQGFNLVPNQPLTLGKFP</sequence>
<keyword evidence="1" id="KW-1133">Transmembrane helix</keyword>
<organism evidence="2 3">
    <name type="scientific">Drouetiella hepatica Uher 2000/2452</name>
    <dbReference type="NCBI Taxonomy" id="904376"/>
    <lineage>
        <taxon>Bacteria</taxon>
        <taxon>Bacillati</taxon>
        <taxon>Cyanobacteriota</taxon>
        <taxon>Cyanophyceae</taxon>
        <taxon>Oculatellales</taxon>
        <taxon>Oculatellaceae</taxon>
        <taxon>Drouetiella</taxon>
    </lineage>
</organism>
<evidence type="ECO:0000313" key="2">
    <source>
        <dbReference type="EMBL" id="MBW4659398.1"/>
    </source>
</evidence>
<name>A0A951QAW2_9CYAN</name>
<dbReference type="Proteomes" id="UP000757435">
    <property type="component" value="Unassembled WGS sequence"/>
</dbReference>
<reference evidence="2" key="2">
    <citation type="journal article" date="2022" name="Microbiol. Resour. Announc.">
        <title>Metagenome Sequencing to Explore Phylogenomics of Terrestrial Cyanobacteria.</title>
        <authorList>
            <person name="Ward R.D."/>
            <person name="Stajich J.E."/>
            <person name="Johansen J.R."/>
            <person name="Huntemann M."/>
            <person name="Clum A."/>
            <person name="Foster B."/>
            <person name="Foster B."/>
            <person name="Roux S."/>
            <person name="Palaniappan K."/>
            <person name="Varghese N."/>
            <person name="Mukherjee S."/>
            <person name="Reddy T.B.K."/>
            <person name="Daum C."/>
            <person name="Copeland A."/>
            <person name="Chen I.A."/>
            <person name="Ivanova N.N."/>
            <person name="Kyrpides N.C."/>
            <person name="Shapiro N."/>
            <person name="Eloe-Fadrosh E.A."/>
            <person name="Pietrasiak N."/>
        </authorList>
    </citation>
    <scope>NUCLEOTIDE SEQUENCE</scope>
    <source>
        <strain evidence="2">UHER 2000/2452</strain>
    </source>
</reference>
<protein>
    <submittedName>
        <fullName evidence="2">Uncharacterized protein</fullName>
    </submittedName>
</protein>
<dbReference type="AlphaFoldDB" id="A0A951QAW2"/>
<accession>A0A951QAW2</accession>
<gene>
    <name evidence="2" type="ORF">KME15_12045</name>
</gene>
<dbReference type="EMBL" id="JAHHHD010000011">
    <property type="protein sequence ID" value="MBW4659398.1"/>
    <property type="molecule type" value="Genomic_DNA"/>
</dbReference>
<evidence type="ECO:0000313" key="3">
    <source>
        <dbReference type="Proteomes" id="UP000757435"/>
    </source>
</evidence>
<evidence type="ECO:0000256" key="1">
    <source>
        <dbReference type="SAM" id="Phobius"/>
    </source>
</evidence>
<keyword evidence="1" id="KW-0812">Transmembrane</keyword>